<gene>
    <name evidence="1" type="ORF">CMUS01_01130</name>
</gene>
<proteinExistence type="predicted"/>
<evidence type="ECO:0000313" key="2">
    <source>
        <dbReference type="Proteomes" id="UP000639643"/>
    </source>
</evidence>
<dbReference type="AlphaFoldDB" id="A0A8H6U8F3"/>
<dbReference type="EMBL" id="WIGM01000017">
    <property type="protein sequence ID" value="KAF6844453.1"/>
    <property type="molecule type" value="Genomic_DNA"/>
</dbReference>
<dbReference type="Proteomes" id="UP000639643">
    <property type="component" value="Unassembled WGS sequence"/>
</dbReference>
<comment type="caution">
    <text evidence="1">The sequence shown here is derived from an EMBL/GenBank/DDBJ whole genome shotgun (WGS) entry which is preliminary data.</text>
</comment>
<sequence>MSACRSQLLSTTTQPTAGVGSRLRLKTASFNPTTGRGRNDIAVSSDSLGRFSFVTFRSLGPRSISTQETSEKALRQLSRVCGVRSSSPNPCPALPIGRTHLRRRSLVPCGRQHVYTSSPEPLRSPRLSSLIIVFVVCSVQANPPSGN</sequence>
<organism evidence="1 2">
    <name type="scientific">Colletotrichum musicola</name>
    <dbReference type="NCBI Taxonomy" id="2175873"/>
    <lineage>
        <taxon>Eukaryota</taxon>
        <taxon>Fungi</taxon>
        <taxon>Dikarya</taxon>
        <taxon>Ascomycota</taxon>
        <taxon>Pezizomycotina</taxon>
        <taxon>Sordariomycetes</taxon>
        <taxon>Hypocreomycetidae</taxon>
        <taxon>Glomerellales</taxon>
        <taxon>Glomerellaceae</taxon>
        <taxon>Colletotrichum</taxon>
        <taxon>Colletotrichum orchidearum species complex</taxon>
    </lineage>
</organism>
<keyword evidence="2" id="KW-1185">Reference proteome</keyword>
<name>A0A8H6U8F3_9PEZI</name>
<protein>
    <submittedName>
        <fullName evidence="1">Uncharacterized protein</fullName>
    </submittedName>
</protein>
<reference evidence="1" key="1">
    <citation type="journal article" date="2020" name="Phytopathology">
        <title>Genome Sequence Resources of Colletotrichum truncatum, C. plurivorum, C. musicola, and C. sojae: Four Species Pathogenic to Soybean (Glycine max).</title>
        <authorList>
            <person name="Rogerio F."/>
            <person name="Boufleur T.R."/>
            <person name="Ciampi-Guillardi M."/>
            <person name="Sukno S.A."/>
            <person name="Thon M.R."/>
            <person name="Massola Junior N.S."/>
            <person name="Baroncelli R."/>
        </authorList>
    </citation>
    <scope>NUCLEOTIDE SEQUENCE</scope>
    <source>
        <strain evidence="1">LFN0074</strain>
    </source>
</reference>
<evidence type="ECO:0000313" key="1">
    <source>
        <dbReference type="EMBL" id="KAF6844453.1"/>
    </source>
</evidence>
<accession>A0A8H6U8F3</accession>